<dbReference type="AlphaFoldDB" id="A0A840G5E1"/>
<evidence type="ECO:0000313" key="2">
    <source>
        <dbReference type="EMBL" id="MBB4224058.1"/>
    </source>
</evidence>
<organism evidence="2 3">
    <name type="scientific">Variovorax guangxiensis</name>
    <dbReference type="NCBI Taxonomy" id="1775474"/>
    <lineage>
        <taxon>Bacteria</taxon>
        <taxon>Pseudomonadati</taxon>
        <taxon>Pseudomonadota</taxon>
        <taxon>Betaproteobacteria</taxon>
        <taxon>Burkholderiales</taxon>
        <taxon>Comamonadaceae</taxon>
        <taxon>Variovorax</taxon>
    </lineage>
</organism>
<accession>A0A840G5E1</accession>
<dbReference type="Proteomes" id="UP000524450">
    <property type="component" value="Unassembled WGS sequence"/>
</dbReference>
<reference evidence="2 3" key="1">
    <citation type="submission" date="2020-08" db="EMBL/GenBank/DDBJ databases">
        <title>Genomic Encyclopedia of Type Strains, Phase IV (KMG-V): Genome sequencing to study the core and pangenomes of soil and plant-associated prokaryotes.</title>
        <authorList>
            <person name="Whitman W."/>
        </authorList>
    </citation>
    <scope>NUCLEOTIDE SEQUENCE [LARGE SCALE GENOMIC DNA]</scope>
    <source>
        <strain evidence="2 3">34/80</strain>
    </source>
</reference>
<dbReference type="GO" id="GO:0016787">
    <property type="term" value="F:hydrolase activity"/>
    <property type="evidence" value="ECO:0007669"/>
    <property type="project" value="UniProtKB-KW"/>
</dbReference>
<dbReference type="SUPFAM" id="SSF51556">
    <property type="entry name" value="Metallo-dependent hydrolases"/>
    <property type="match status" value="1"/>
</dbReference>
<dbReference type="Pfam" id="PF04909">
    <property type="entry name" value="Amidohydro_2"/>
    <property type="match status" value="1"/>
</dbReference>
<sequence length="310" mass="32911">MSGSVVAGTGSPAMPTAPFSAGHGRAPLEVPPGACDCHVHLYDSRYPPAPGAKLTPPDATAHDYRRLQQRTGTERVVFVTPSTYGTDNRPLRDALAAFRAQARGVAVIDENTGDDELRSLHDCGVRGIRLNLSLGVANTAAQIAPLARRIAPLGWHLQLLAPADLLVQLANVLEDLPVPIVFDHFARLAPSMADRHAAHALVLRLLASGRAWVKLSGSYIVSEEGPPHFADVASLARSFLQAAPQGVVWGSDWPHASASAGHQAMPDDAQQMALLAGWTGTSDALRRVLVDNPAALYGFDRQNNASTETT</sequence>
<dbReference type="InterPro" id="IPR052358">
    <property type="entry name" value="Aro_Compnd_Degr_Hydrolases"/>
</dbReference>
<dbReference type="PANTHER" id="PTHR35563">
    <property type="entry name" value="BARREL METAL-DEPENDENT HYDROLASE, PUTATIVE (AFU_ORTHOLOGUE AFUA_1G16240)-RELATED"/>
    <property type="match status" value="1"/>
</dbReference>
<evidence type="ECO:0000259" key="1">
    <source>
        <dbReference type="Pfam" id="PF04909"/>
    </source>
</evidence>
<evidence type="ECO:0000313" key="3">
    <source>
        <dbReference type="Proteomes" id="UP000524450"/>
    </source>
</evidence>
<dbReference type="RefSeq" id="WP_184641102.1">
    <property type="nucleotide sequence ID" value="NZ_JACIFZ010000006.1"/>
</dbReference>
<feature type="domain" description="Amidohydrolase-related" evidence="1">
    <location>
        <begin position="35"/>
        <end position="299"/>
    </location>
</feature>
<comment type="caution">
    <text evidence="2">The sequence shown here is derived from an EMBL/GenBank/DDBJ whole genome shotgun (WGS) entry which is preliminary data.</text>
</comment>
<dbReference type="EMBL" id="JACIFZ010000006">
    <property type="protein sequence ID" value="MBB4224058.1"/>
    <property type="molecule type" value="Genomic_DNA"/>
</dbReference>
<dbReference type="InterPro" id="IPR032466">
    <property type="entry name" value="Metal_Hydrolase"/>
</dbReference>
<name>A0A840G5E1_9BURK</name>
<protein>
    <submittedName>
        <fullName evidence="2">Putative TIM-barrel fold metal-dependent hydrolase</fullName>
    </submittedName>
</protein>
<gene>
    <name evidence="2" type="ORF">GGD71_004849</name>
</gene>
<dbReference type="Gene3D" id="3.20.20.140">
    <property type="entry name" value="Metal-dependent hydrolases"/>
    <property type="match status" value="1"/>
</dbReference>
<dbReference type="PANTHER" id="PTHR35563:SF2">
    <property type="entry name" value="BARREL METAL-DEPENDENT HYDROLASE, PUTATIVE (AFU_ORTHOLOGUE AFUA_1G16240)-RELATED"/>
    <property type="match status" value="1"/>
</dbReference>
<dbReference type="InterPro" id="IPR006680">
    <property type="entry name" value="Amidohydro-rel"/>
</dbReference>
<keyword evidence="2" id="KW-0378">Hydrolase</keyword>
<proteinExistence type="predicted"/>